<dbReference type="PRINTS" id="PR00683">
    <property type="entry name" value="SPECTRINPH"/>
</dbReference>
<organism evidence="2 3">
    <name type="scientific">Choanephora cucurbitarum</name>
    <dbReference type="NCBI Taxonomy" id="101091"/>
    <lineage>
        <taxon>Eukaryota</taxon>
        <taxon>Fungi</taxon>
        <taxon>Fungi incertae sedis</taxon>
        <taxon>Mucoromycota</taxon>
        <taxon>Mucoromycotina</taxon>
        <taxon>Mucoromycetes</taxon>
        <taxon>Mucorales</taxon>
        <taxon>Mucorineae</taxon>
        <taxon>Choanephoraceae</taxon>
        <taxon>Choanephoroideae</taxon>
        <taxon>Choanephora</taxon>
    </lineage>
</organism>
<dbReference type="PANTHER" id="PTHR37283:SF1">
    <property type="entry name" value="PH DOMAIN-CONTAINING PROTEIN YHR131C"/>
    <property type="match status" value="1"/>
</dbReference>
<accession>A0A1C7NC00</accession>
<comment type="caution">
    <text evidence="2">The sequence shown here is derived from an EMBL/GenBank/DDBJ whole genome shotgun (WGS) entry which is preliminary data.</text>
</comment>
<dbReference type="PANTHER" id="PTHR37283">
    <property type="entry name" value="PH DOMAIN-CONTAINING PROTEIN YHR131C"/>
    <property type="match status" value="1"/>
</dbReference>
<sequence length="241" mass="28284">MFATSSNDHFLSLPWLQRKKSQWSLRSFTKTRQGSISTTSVISANSCMAESIITIPEPPSYEDPSHPWVFVFPTSVANRTILPREEEGHEMLPGYSCDINKLNFIHIKCEFSQPGIRSRDRSWRDLYVQVYGTQLLAYHRHPLKKPNREPIWVYSMQGAEVTIPTDYNKYRYVARLRINHGPQFLFSTQTEQERNDWIRAIESSIHVSSDLDSRTMPQFVTLASRRRRRRPRTTEYQETLV</sequence>
<proteinExistence type="predicted"/>
<keyword evidence="3" id="KW-1185">Reference proteome</keyword>
<dbReference type="Pfam" id="PF00169">
    <property type="entry name" value="PH"/>
    <property type="match status" value="1"/>
</dbReference>
<dbReference type="Proteomes" id="UP000093000">
    <property type="component" value="Unassembled WGS sequence"/>
</dbReference>
<evidence type="ECO:0000259" key="1">
    <source>
        <dbReference type="PROSITE" id="PS50003"/>
    </source>
</evidence>
<dbReference type="SMART" id="SM00233">
    <property type="entry name" value="PH"/>
    <property type="match status" value="1"/>
</dbReference>
<dbReference type="InParanoid" id="A0A1C7NC00"/>
<gene>
    <name evidence="2" type="ORF">A0J61_05355</name>
</gene>
<dbReference type="InterPro" id="IPR001849">
    <property type="entry name" value="PH_domain"/>
</dbReference>
<dbReference type="SUPFAM" id="SSF50729">
    <property type="entry name" value="PH domain-like"/>
    <property type="match status" value="1"/>
</dbReference>
<evidence type="ECO:0000313" key="3">
    <source>
        <dbReference type="Proteomes" id="UP000093000"/>
    </source>
</evidence>
<protein>
    <recommendedName>
        <fullName evidence="1">PH domain-containing protein</fullName>
    </recommendedName>
</protein>
<name>A0A1C7NC00_9FUNG</name>
<dbReference type="Gene3D" id="2.30.29.30">
    <property type="entry name" value="Pleckstrin-homology domain (PH domain)/Phosphotyrosine-binding domain (PTB)"/>
    <property type="match status" value="1"/>
</dbReference>
<dbReference type="InterPro" id="IPR011993">
    <property type="entry name" value="PH-like_dom_sf"/>
</dbReference>
<dbReference type="PROSITE" id="PS50003">
    <property type="entry name" value="PH_DOMAIN"/>
    <property type="match status" value="1"/>
</dbReference>
<feature type="domain" description="PH" evidence="1">
    <location>
        <begin position="98"/>
        <end position="206"/>
    </location>
</feature>
<dbReference type="OrthoDB" id="5865767at2759"/>
<dbReference type="STRING" id="101091.A0A1C7NC00"/>
<dbReference type="EMBL" id="LUGH01000287">
    <property type="protein sequence ID" value="OBZ86591.1"/>
    <property type="molecule type" value="Genomic_DNA"/>
</dbReference>
<dbReference type="GO" id="GO:0005543">
    <property type="term" value="F:phospholipid binding"/>
    <property type="evidence" value="ECO:0007669"/>
    <property type="project" value="InterPro"/>
</dbReference>
<dbReference type="AlphaFoldDB" id="A0A1C7NC00"/>
<dbReference type="InterPro" id="IPR001605">
    <property type="entry name" value="PH_dom-spectrin-type"/>
</dbReference>
<evidence type="ECO:0000313" key="2">
    <source>
        <dbReference type="EMBL" id="OBZ86591.1"/>
    </source>
</evidence>
<reference evidence="2 3" key="1">
    <citation type="submission" date="2016-03" db="EMBL/GenBank/DDBJ databases">
        <title>Choanephora cucurbitarum.</title>
        <authorList>
            <person name="Min B."/>
            <person name="Park H."/>
            <person name="Park J.-H."/>
            <person name="Shin H.-D."/>
            <person name="Choi I.-G."/>
        </authorList>
    </citation>
    <scope>NUCLEOTIDE SEQUENCE [LARGE SCALE GENOMIC DNA]</scope>
    <source>
        <strain evidence="2 3">KUS-F28377</strain>
    </source>
</reference>